<name>A0A8D8RVA9_9HEMI</name>
<organism evidence="1">
    <name type="scientific">Cacopsylla melanoneura</name>
    <dbReference type="NCBI Taxonomy" id="428564"/>
    <lineage>
        <taxon>Eukaryota</taxon>
        <taxon>Metazoa</taxon>
        <taxon>Ecdysozoa</taxon>
        <taxon>Arthropoda</taxon>
        <taxon>Hexapoda</taxon>
        <taxon>Insecta</taxon>
        <taxon>Pterygota</taxon>
        <taxon>Neoptera</taxon>
        <taxon>Paraneoptera</taxon>
        <taxon>Hemiptera</taxon>
        <taxon>Sternorrhyncha</taxon>
        <taxon>Psylloidea</taxon>
        <taxon>Psyllidae</taxon>
        <taxon>Psyllinae</taxon>
        <taxon>Cacopsylla</taxon>
    </lineage>
</organism>
<dbReference type="AlphaFoldDB" id="A0A8D8RVA9"/>
<sequence>MFETVLHVLQKKTLPCWLAPSFLVLPTKHMHKFSCTIHIALRACIIQRRLQGLARNFFSAPKFQRDHLGTQTGPTKFHHNRMNIVEDRAVTKNCGHTNTQSNQKTRPKMIKKSIKHVLQKKKKKKKKEEKNKLVPLDLSLQRKLTCLLLAEILQELIDIALNHFELVES</sequence>
<accession>A0A8D8RVA9</accession>
<protein>
    <submittedName>
        <fullName evidence="1">Uncharacterized protein</fullName>
    </submittedName>
</protein>
<dbReference type="EMBL" id="HBUF01189453">
    <property type="protein sequence ID" value="CAG6657756.1"/>
    <property type="molecule type" value="Transcribed_RNA"/>
</dbReference>
<evidence type="ECO:0000313" key="1">
    <source>
        <dbReference type="EMBL" id="CAG6657756.1"/>
    </source>
</evidence>
<dbReference type="EMBL" id="HBUF01189451">
    <property type="protein sequence ID" value="CAG6657747.1"/>
    <property type="molecule type" value="Transcribed_RNA"/>
</dbReference>
<reference evidence="1" key="1">
    <citation type="submission" date="2021-05" db="EMBL/GenBank/DDBJ databases">
        <authorList>
            <person name="Alioto T."/>
            <person name="Alioto T."/>
            <person name="Gomez Garrido J."/>
        </authorList>
    </citation>
    <scope>NUCLEOTIDE SEQUENCE</scope>
</reference>
<proteinExistence type="predicted"/>